<keyword evidence="3" id="KW-1185">Reference proteome</keyword>
<reference evidence="2 3" key="1">
    <citation type="submission" date="2024-10" db="EMBL/GenBank/DDBJ databases">
        <title>The Natural Products Discovery Center: Release of the First 8490 Sequenced Strains for Exploring Actinobacteria Biosynthetic Diversity.</title>
        <authorList>
            <person name="Kalkreuter E."/>
            <person name="Kautsar S.A."/>
            <person name="Yang D."/>
            <person name="Bader C.D."/>
            <person name="Teijaro C.N."/>
            <person name="Fluegel L."/>
            <person name="Davis C.M."/>
            <person name="Simpson J.R."/>
            <person name="Lauterbach L."/>
            <person name="Steele A.D."/>
            <person name="Gui C."/>
            <person name="Meng S."/>
            <person name="Li G."/>
            <person name="Viehrig K."/>
            <person name="Ye F."/>
            <person name="Su P."/>
            <person name="Kiefer A.F."/>
            <person name="Nichols A."/>
            <person name="Cepeda A.J."/>
            <person name="Yan W."/>
            <person name="Fan B."/>
            <person name="Jiang Y."/>
            <person name="Adhikari A."/>
            <person name="Zheng C.-J."/>
            <person name="Schuster L."/>
            <person name="Cowan T.M."/>
            <person name="Smanski M.J."/>
            <person name="Chevrette M.G."/>
            <person name="De Carvalho L.P.S."/>
            <person name="Shen B."/>
        </authorList>
    </citation>
    <scope>NUCLEOTIDE SEQUENCE [LARGE SCALE GENOMIC DNA]</scope>
    <source>
        <strain evidence="2 3">NPDC002173</strain>
    </source>
</reference>
<protein>
    <recommendedName>
        <fullName evidence="4">Secreted protein</fullName>
    </recommendedName>
</protein>
<dbReference type="Proteomes" id="UP001602013">
    <property type="component" value="Unassembled WGS sequence"/>
</dbReference>
<evidence type="ECO:0000313" key="3">
    <source>
        <dbReference type="Proteomes" id="UP001602013"/>
    </source>
</evidence>
<organism evidence="2 3">
    <name type="scientific">Microtetraspora malaysiensis</name>
    <dbReference type="NCBI Taxonomy" id="161358"/>
    <lineage>
        <taxon>Bacteria</taxon>
        <taxon>Bacillati</taxon>
        <taxon>Actinomycetota</taxon>
        <taxon>Actinomycetes</taxon>
        <taxon>Streptosporangiales</taxon>
        <taxon>Streptosporangiaceae</taxon>
        <taxon>Microtetraspora</taxon>
    </lineage>
</organism>
<gene>
    <name evidence="2" type="ORF">ACFYXI_24090</name>
</gene>
<dbReference type="RefSeq" id="WP_387414317.1">
    <property type="nucleotide sequence ID" value="NZ_JBIASD010000016.1"/>
</dbReference>
<feature type="region of interest" description="Disordered" evidence="1">
    <location>
        <begin position="36"/>
        <end position="72"/>
    </location>
</feature>
<evidence type="ECO:0000256" key="1">
    <source>
        <dbReference type="SAM" id="MobiDB-lite"/>
    </source>
</evidence>
<comment type="caution">
    <text evidence="2">The sequence shown here is derived from an EMBL/GenBank/DDBJ whole genome shotgun (WGS) entry which is preliminary data.</text>
</comment>
<name>A0ABW6SUK7_9ACTN</name>
<accession>A0ABW6SUK7</accession>
<feature type="compositionally biased region" description="Basic and acidic residues" evidence="1">
    <location>
        <begin position="36"/>
        <end position="51"/>
    </location>
</feature>
<sequence>MKPDRRMLISAGVVTAIVVGGVSVATTASAGRLEQAVKEQADQARAKEAPKKTAPAPTRQPVAPAVEETGTLPEELVDVLPDVVERHLSVDPGATADHWTTERLQGAEPMPMPQVSISVVTPSD</sequence>
<evidence type="ECO:0008006" key="4">
    <source>
        <dbReference type="Google" id="ProtNLM"/>
    </source>
</evidence>
<proteinExistence type="predicted"/>
<dbReference type="EMBL" id="JBIASD010000016">
    <property type="protein sequence ID" value="MFF3668671.1"/>
    <property type="molecule type" value="Genomic_DNA"/>
</dbReference>
<evidence type="ECO:0000313" key="2">
    <source>
        <dbReference type="EMBL" id="MFF3668671.1"/>
    </source>
</evidence>